<evidence type="ECO:0000256" key="1">
    <source>
        <dbReference type="SAM" id="Phobius"/>
    </source>
</evidence>
<name>A0ABD4SNZ0_9NEIS</name>
<gene>
    <name evidence="2" type="ORF">LH440_00985</name>
</gene>
<dbReference type="AlphaFoldDB" id="A0ABD4SNZ0"/>
<evidence type="ECO:0000313" key="3">
    <source>
        <dbReference type="Proteomes" id="UP001200247"/>
    </source>
</evidence>
<proteinExistence type="predicted"/>
<comment type="caution">
    <text evidence="2">The sequence shown here is derived from an EMBL/GenBank/DDBJ whole genome shotgun (WGS) entry which is preliminary data.</text>
</comment>
<evidence type="ECO:0000313" key="2">
    <source>
        <dbReference type="EMBL" id="MCG9024495.1"/>
    </source>
</evidence>
<reference evidence="2 3" key="1">
    <citation type="submission" date="2021-10" db="EMBL/GenBank/DDBJ databases">
        <title>Whole-genome sequencing analysis of Laribacter hongkongensis: virulence gene profiles, carbohydrate-active enzyme prediction, and antimicrobial resistance characterization.</title>
        <authorList>
            <person name="Yuan P."/>
            <person name="Zhan Y."/>
            <person name="Chen D."/>
        </authorList>
    </citation>
    <scope>NUCLEOTIDE SEQUENCE [LARGE SCALE GENOMIC DNA]</scope>
    <source>
        <strain evidence="2 3">W67</strain>
    </source>
</reference>
<protein>
    <submittedName>
        <fullName evidence="2">Uncharacterized protein</fullName>
    </submittedName>
</protein>
<organism evidence="2 3">
    <name type="scientific">Laribacter hongkongensis</name>
    <dbReference type="NCBI Taxonomy" id="168471"/>
    <lineage>
        <taxon>Bacteria</taxon>
        <taxon>Pseudomonadati</taxon>
        <taxon>Pseudomonadota</taxon>
        <taxon>Betaproteobacteria</taxon>
        <taxon>Neisseriales</taxon>
        <taxon>Aquaspirillaceae</taxon>
        <taxon>Laribacter</taxon>
    </lineage>
</organism>
<keyword evidence="1" id="KW-0812">Transmembrane</keyword>
<dbReference type="EMBL" id="JAJAXM010000002">
    <property type="protein sequence ID" value="MCG9024495.1"/>
    <property type="molecule type" value="Genomic_DNA"/>
</dbReference>
<keyword evidence="1" id="KW-1133">Transmembrane helix</keyword>
<sequence length="72" mass="7565">MKLNQAQKRAAPFIAAVLVVALGSMLFEPARQAITSTIAAAALLGLPAAFVFLVGFTSNTRTASHQKEIDHA</sequence>
<dbReference type="RefSeq" id="WP_239893357.1">
    <property type="nucleotide sequence ID" value="NZ_JAJAXM010000002.1"/>
</dbReference>
<feature type="transmembrane region" description="Helical" evidence="1">
    <location>
        <begin position="33"/>
        <end position="56"/>
    </location>
</feature>
<dbReference type="Proteomes" id="UP001200247">
    <property type="component" value="Unassembled WGS sequence"/>
</dbReference>
<accession>A0ABD4SNZ0</accession>
<feature type="transmembrane region" description="Helical" evidence="1">
    <location>
        <begin position="10"/>
        <end position="27"/>
    </location>
</feature>
<keyword evidence="1" id="KW-0472">Membrane</keyword>